<gene>
    <name evidence="2" type="ORF">F9817_20480</name>
</gene>
<reference evidence="2 3" key="1">
    <citation type="submission" date="2019-10" db="EMBL/GenBank/DDBJ databases">
        <title>Vibrio sp. nov. isolated from a shrimp pond.</title>
        <authorList>
            <person name="Gomez-Gil B."/>
            <person name="Enciso-Ibarra J."/>
            <person name="Enciso-Ibarra K."/>
            <person name="Bolan-Mejia C."/>
        </authorList>
    </citation>
    <scope>NUCLEOTIDE SEQUENCE [LARGE SCALE GENOMIC DNA]</scope>
    <source>
        <strain evidence="2 3">CAIM 722</strain>
    </source>
</reference>
<dbReference type="PANTHER" id="PTHR16222:SF12">
    <property type="entry name" value="ADP-RIBOSYLGLYCOHYDROLASE-RELATED"/>
    <property type="match status" value="1"/>
</dbReference>
<evidence type="ECO:0000256" key="1">
    <source>
        <dbReference type="PIRSR" id="PIRSR605502-1"/>
    </source>
</evidence>
<feature type="binding site" evidence="1">
    <location>
        <position position="54"/>
    </location>
    <ligand>
        <name>Mg(2+)</name>
        <dbReference type="ChEBI" id="CHEBI:18420"/>
        <label>1</label>
    </ligand>
</feature>
<name>A0A7X4RWN6_9VIBR</name>
<dbReference type="InterPro" id="IPR036705">
    <property type="entry name" value="Ribosyl_crysJ1_sf"/>
</dbReference>
<dbReference type="RefSeq" id="WP_161158056.1">
    <property type="nucleotide sequence ID" value="NZ_WEKT01000061.1"/>
</dbReference>
<proteinExistence type="predicted"/>
<feature type="binding site" evidence="1">
    <location>
        <position position="255"/>
    </location>
    <ligand>
        <name>Mg(2+)</name>
        <dbReference type="ChEBI" id="CHEBI:18420"/>
        <label>1</label>
    </ligand>
</feature>
<keyword evidence="1" id="KW-0479">Metal-binding</keyword>
<accession>A0A7X4RWN6</accession>
<dbReference type="GO" id="GO:0016787">
    <property type="term" value="F:hydrolase activity"/>
    <property type="evidence" value="ECO:0007669"/>
    <property type="project" value="UniProtKB-KW"/>
</dbReference>
<feature type="binding site" evidence="1">
    <location>
        <position position="53"/>
    </location>
    <ligand>
        <name>Mg(2+)</name>
        <dbReference type="ChEBI" id="CHEBI:18420"/>
        <label>1</label>
    </ligand>
</feature>
<dbReference type="GO" id="GO:0046872">
    <property type="term" value="F:metal ion binding"/>
    <property type="evidence" value="ECO:0007669"/>
    <property type="project" value="UniProtKB-KW"/>
</dbReference>
<keyword evidence="3" id="KW-1185">Reference proteome</keyword>
<organism evidence="2 3">
    <name type="scientific">Vibrio eleionomae</name>
    <dbReference type="NCBI Taxonomy" id="2653505"/>
    <lineage>
        <taxon>Bacteria</taxon>
        <taxon>Pseudomonadati</taxon>
        <taxon>Pseudomonadota</taxon>
        <taxon>Gammaproteobacteria</taxon>
        <taxon>Vibrionales</taxon>
        <taxon>Vibrionaceae</taxon>
        <taxon>Vibrio</taxon>
    </lineage>
</organism>
<keyword evidence="2" id="KW-0378">Hydrolase</keyword>
<feature type="binding site" evidence="1">
    <location>
        <position position="254"/>
    </location>
    <ligand>
        <name>Mg(2+)</name>
        <dbReference type="ChEBI" id="CHEBI:18420"/>
        <label>1</label>
    </ligand>
</feature>
<dbReference type="EMBL" id="WEKT01000061">
    <property type="protein sequence ID" value="MZI95560.1"/>
    <property type="molecule type" value="Genomic_DNA"/>
</dbReference>
<feature type="binding site" evidence="1">
    <location>
        <position position="252"/>
    </location>
    <ligand>
        <name>Mg(2+)</name>
        <dbReference type="ChEBI" id="CHEBI:18420"/>
        <label>1</label>
    </ligand>
</feature>
<sequence>MSERQQYYRGCLVGLAVGDALGTTVEFQARGSFTPMVDLVGGGVFRLKAGQWTDDTSMALCLAASLIECDEFNAHDQMNRYLRWWKEGYMSSNGRCFDIGVTVSEALNQFLHTQDPFSGSTHPLAAGNGSLMRLAPIALYYSDMKELIHYAAESSRTTHGAKECLDACCYYATLLNQALLGKTKQQILSTTLYQPITSKIASIGQQKYRGKSVDEIKGSGYVVDCLEAALWCFFHTESYAAAVLAAANLGDDADTTAAVCGQIAGAYYGLDNIPQQWRQCLVMYDEIVAMADKLSA</sequence>
<dbReference type="Pfam" id="PF03747">
    <property type="entry name" value="ADP_ribosyl_GH"/>
    <property type="match status" value="1"/>
</dbReference>
<dbReference type="Gene3D" id="1.10.4080.10">
    <property type="entry name" value="ADP-ribosylation/Crystallin J1"/>
    <property type="match status" value="1"/>
</dbReference>
<dbReference type="PANTHER" id="PTHR16222">
    <property type="entry name" value="ADP-RIBOSYLGLYCOHYDROLASE"/>
    <property type="match status" value="1"/>
</dbReference>
<feature type="binding site" evidence="1">
    <location>
        <position position="55"/>
    </location>
    <ligand>
        <name>Mg(2+)</name>
        <dbReference type="ChEBI" id="CHEBI:18420"/>
        <label>1</label>
    </ligand>
</feature>
<evidence type="ECO:0000313" key="2">
    <source>
        <dbReference type="EMBL" id="MZI95560.1"/>
    </source>
</evidence>
<dbReference type="AlphaFoldDB" id="A0A7X4RWN6"/>
<dbReference type="InterPro" id="IPR050792">
    <property type="entry name" value="ADP-ribosylglycohydrolase"/>
</dbReference>
<evidence type="ECO:0000313" key="3">
    <source>
        <dbReference type="Proteomes" id="UP000462621"/>
    </source>
</evidence>
<dbReference type="Proteomes" id="UP000462621">
    <property type="component" value="Unassembled WGS sequence"/>
</dbReference>
<comment type="caution">
    <text evidence="2">The sequence shown here is derived from an EMBL/GenBank/DDBJ whole genome shotgun (WGS) entry which is preliminary data.</text>
</comment>
<keyword evidence="1" id="KW-0460">Magnesium</keyword>
<protein>
    <submittedName>
        <fullName evidence="2">ADP-ribosylglycohydrolase family protein</fullName>
    </submittedName>
</protein>
<dbReference type="InterPro" id="IPR005502">
    <property type="entry name" value="Ribosyl_crysJ1"/>
</dbReference>
<comment type="cofactor">
    <cofactor evidence="1">
        <name>Mg(2+)</name>
        <dbReference type="ChEBI" id="CHEBI:18420"/>
    </cofactor>
    <text evidence="1">Binds 2 magnesium ions per subunit.</text>
</comment>
<dbReference type="SUPFAM" id="SSF101478">
    <property type="entry name" value="ADP-ribosylglycohydrolase"/>
    <property type="match status" value="1"/>
</dbReference>